<dbReference type="EMBL" id="LK034896">
    <property type="protein sequence ID" value="CDY65685.1"/>
    <property type="molecule type" value="Genomic_DNA"/>
</dbReference>
<keyword evidence="2" id="KW-1185">Reference proteome</keyword>
<protein>
    <submittedName>
        <fullName evidence="1">BnaCnng48250D protein</fullName>
    </submittedName>
</protein>
<reference evidence="1 2" key="1">
    <citation type="journal article" date="2014" name="Science">
        <title>Plant genetics. Early allopolyploid evolution in the post-Neolithic Brassica napus oilseed genome.</title>
        <authorList>
            <person name="Chalhoub B."/>
            <person name="Denoeud F."/>
            <person name="Liu S."/>
            <person name="Parkin I.A."/>
            <person name="Tang H."/>
            <person name="Wang X."/>
            <person name="Chiquet J."/>
            <person name="Belcram H."/>
            <person name="Tong C."/>
            <person name="Samans B."/>
            <person name="Correa M."/>
            <person name="Da Silva C."/>
            <person name="Just J."/>
            <person name="Falentin C."/>
            <person name="Koh C.S."/>
            <person name="Le Clainche I."/>
            <person name="Bernard M."/>
            <person name="Bento P."/>
            <person name="Noel B."/>
            <person name="Labadie K."/>
            <person name="Alberti A."/>
            <person name="Charles M."/>
            <person name="Arnaud D."/>
            <person name="Guo H."/>
            <person name="Daviaud C."/>
            <person name="Alamery S."/>
            <person name="Jabbari K."/>
            <person name="Zhao M."/>
            <person name="Edger P.P."/>
            <person name="Chelaifa H."/>
            <person name="Tack D."/>
            <person name="Lassalle G."/>
            <person name="Mestiri I."/>
            <person name="Schnel N."/>
            <person name="Le Paslier M.C."/>
            <person name="Fan G."/>
            <person name="Renault V."/>
            <person name="Bayer P.E."/>
            <person name="Golicz A.A."/>
            <person name="Manoli S."/>
            <person name="Lee T.H."/>
            <person name="Thi V.H."/>
            <person name="Chalabi S."/>
            <person name="Hu Q."/>
            <person name="Fan C."/>
            <person name="Tollenaere R."/>
            <person name="Lu Y."/>
            <person name="Battail C."/>
            <person name="Shen J."/>
            <person name="Sidebottom C.H."/>
            <person name="Wang X."/>
            <person name="Canaguier A."/>
            <person name="Chauveau A."/>
            <person name="Berard A."/>
            <person name="Deniot G."/>
            <person name="Guan M."/>
            <person name="Liu Z."/>
            <person name="Sun F."/>
            <person name="Lim Y.P."/>
            <person name="Lyons E."/>
            <person name="Town C.D."/>
            <person name="Bancroft I."/>
            <person name="Wang X."/>
            <person name="Meng J."/>
            <person name="Ma J."/>
            <person name="Pires J.C."/>
            <person name="King G.J."/>
            <person name="Brunel D."/>
            <person name="Delourme R."/>
            <person name="Renard M."/>
            <person name="Aury J.M."/>
            <person name="Adams K.L."/>
            <person name="Batley J."/>
            <person name="Snowdon R.J."/>
            <person name="Tost J."/>
            <person name="Edwards D."/>
            <person name="Zhou Y."/>
            <person name="Hua W."/>
            <person name="Sharpe A.G."/>
            <person name="Paterson A.H."/>
            <person name="Guan C."/>
            <person name="Wincker P."/>
        </authorList>
    </citation>
    <scope>NUCLEOTIDE SEQUENCE [LARGE SCALE GENOMIC DNA]</scope>
    <source>
        <strain evidence="2">cv. Darmor-bzh</strain>
    </source>
</reference>
<sequence length="50" mass="5656">MVLALLGKRYIYRYVKLDMKTGSVSTLECDVDEKVISQINTMLGLVMVCN</sequence>
<proteinExistence type="predicted"/>
<dbReference type="PaxDb" id="3708-A0A078JGQ1"/>
<evidence type="ECO:0000313" key="1">
    <source>
        <dbReference type="EMBL" id="CDY65685.1"/>
    </source>
</evidence>
<organism evidence="1 2">
    <name type="scientific">Brassica napus</name>
    <name type="common">Rape</name>
    <dbReference type="NCBI Taxonomy" id="3708"/>
    <lineage>
        <taxon>Eukaryota</taxon>
        <taxon>Viridiplantae</taxon>
        <taxon>Streptophyta</taxon>
        <taxon>Embryophyta</taxon>
        <taxon>Tracheophyta</taxon>
        <taxon>Spermatophyta</taxon>
        <taxon>Magnoliopsida</taxon>
        <taxon>eudicotyledons</taxon>
        <taxon>Gunneridae</taxon>
        <taxon>Pentapetalae</taxon>
        <taxon>rosids</taxon>
        <taxon>malvids</taxon>
        <taxon>Brassicales</taxon>
        <taxon>Brassicaceae</taxon>
        <taxon>Brassiceae</taxon>
        <taxon>Brassica</taxon>
    </lineage>
</organism>
<dbReference type="Proteomes" id="UP000028999">
    <property type="component" value="Unassembled WGS sequence"/>
</dbReference>
<dbReference type="Gramene" id="CDY65685">
    <property type="protein sequence ID" value="CDY65685"/>
    <property type="gene ID" value="GSBRNA2T00047994001"/>
</dbReference>
<dbReference type="AlphaFoldDB" id="A0A078JGQ1"/>
<evidence type="ECO:0000313" key="2">
    <source>
        <dbReference type="Proteomes" id="UP000028999"/>
    </source>
</evidence>
<name>A0A078JGQ1_BRANA</name>
<gene>
    <name evidence="1" type="primary">BnaCnng48250D</name>
    <name evidence="1" type="ORF">GSBRNA2T00047994001</name>
</gene>
<accession>A0A078JGQ1</accession>